<dbReference type="SUPFAM" id="SSF103088">
    <property type="entry name" value="OmpA-like"/>
    <property type="match status" value="1"/>
</dbReference>
<dbReference type="KEGG" id="snn:EWH46_04180"/>
<evidence type="ECO:0000256" key="1">
    <source>
        <dbReference type="PROSITE-ProRule" id="PRU00473"/>
    </source>
</evidence>
<dbReference type="NCBIfam" id="TIGR03349">
    <property type="entry name" value="IV_VI_DotU"/>
    <property type="match status" value="1"/>
</dbReference>
<dbReference type="PANTHER" id="PTHR38033:SF1">
    <property type="entry name" value="DOTU FAMILY TYPE IV_VI SECRETION SYSTEM PROTEIN"/>
    <property type="match status" value="1"/>
</dbReference>
<keyword evidence="8" id="KW-1185">Reference proteome</keyword>
<dbReference type="InterPro" id="IPR038522">
    <property type="entry name" value="T4/T6SS_DotU_sf"/>
</dbReference>
<dbReference type="OrthoDB" id="345640at2"/>
<proteinExistence type="predicted"/>
<dbReference type="Pfam" id="PF09850">
    <property type="entry name" value="DotU"/>
    <property type="match status" value="1"/>
</dbReference>
<keyword evidence="3" id="KW-1133">Transmembrane helix</keyword>
<dbReference type="Proteomes" id="UP001549111">
    <property type="component" value="Unassembled WGS sequence"/>
</dbReference>
<name>A0A5C1PWL6_9BURK</name>
<dbReference type="InterPro" id="IPR006665">
    <property type="entry name" value="OmpA-like"/>
</dbReference>
<reference evidence="6 7" key="1">
    <citation type="submission" date="2019-02" db="EMBL/GenBank/DDBJ databases">
        <title>Complete Genome Sequence and Methylome Analysis of Sphaerotilus natans subsp. sulfidivorans D-507.</title>
        <authorList>
            <person name="Fomenkov A."/>
            <person name="Gridneva E."/>
            <person name="Smolyakov D."/>
            <person name="Dubinina G."/>
            <person name="Vincze T."/>
            <person name="Grabovich M."/>
            <person name="Roberts R.J."/>
        </authorList>
    </citation>
    <scope>NUCLEOTIDE SEQUENCE [LARGE SCALE GENOMIC DNA]</scope>
    <source>
        <strain evidence="6 7">D-507</strain>
    </source>
</reference>
<evidence type="ECO:0000313" key="7">
    <source>
        <dbReference type="Proteomes" id="UP000323522"/>
    </source>
</evidence>
<dbReference type="NCBIfam" id="TIGR03350">
    <property type="entry name" value="type_VI_ompA"/>
    <property type="match status" value="1"/>
</dbReference>
<dbReference type="Gene3D" id="1.25.40.590">
    <property type="entry name" value="Type IV / VI secretion system, DotU"/>
    <property type="match status" value="1"/>
</dbReference>
<keyword evidence="1 3" id="KW-0472">Membrane</keyword>
<evidence type="ECO:0000256" key="2">
    <source>
        <dbReference type="SAM" id="MobiDB-lite"/>
    </source>
</evidence>
<evidence type="ECO:0000313" key="5">
    <source>
        <dbReference type="EMBL" id="MET3604082.1"/>
    </source>
</evidence>
<feature type="transmembrane region" description="Helical" evidence="3">
    <location>
        <begin position="238"/>
        <end position="263"/>
    </location>
</feature>
<evidence type="ECO:0000313" key="8">
    <source>
        <dbReference type="Proteomes" id="UP001549111"/>
    </source>
</evidence>
<dbReference type="Pfam" id="PF00691">
    <property type="entry name" value="OmpA"/>
    <property type="match status" value="1"/>
</dbReference>
<feature type="domain" description="OmpA-like" evidence="4">
    <location>
        <begin position="320"/>
        <end position="440"/>
    </location>
</feature>
<keyword evidence="3" id="KW-0812">Transmembrane</keyword>
<dbReference type="Gene3D" id="3.30.1330.60">
    <property type="entry name" value="OmpA-like domain"/>
    <property type="match status" value="1"/>
</dbReference>
<sequence>MSIPPPPPDDPFGSTGEHTFMMPTPGRRARADGSAAAAPAGARPEVAADLPLPQTGLNPLVALANPLLCLAPQLRATVRVADPQALKDQVAQSIRDFEQRARAQGLPQERVLAARYILCTLLDEAAAGTPWGSGGTWSRSNLLVTFHNEGFGGDRVFQLMTRLAEDPATNRDLLELILAALTLGFEGRYRAVEGGAAQLEAVRDRLAQILRGVRGDHAAALAEHWQVTPQARRPLLGWLPLWVTGALTALGLLGLYLGLLLSLGSASDPVFARIAALRAPPLPGAPVAAPAAPPPAAAPRLAPLLQAEAASGWLTVRDEADRSVIVLHGEGLFDSGSARLDADREAMVRRVAEVLRSQAGRITVTGHTDSVQSRSLQFPSNWHLSEARAATVRELLAAAGVPAARLQARGAGDSAPVAANDSPAGRARNRRVEIELRTGAGS</sequence>
<feature type="region of interest" description="Disordered" evidence="2">
    <location>
        <begin position="1"/>
        <end position="42"/>
    </location>
</feature>
<dbReference type="EMBL" id="JBEPLS010000006">
    <property type="protein sequence ID" value="MET3604082.1"/>
    <property type="molecule type" value="Genomic_DNA"/>
</dbReference>
<evidence type="ECO:0000256" key="3">
    <source>
        <dbReference type="SAM" id="Phobius"/>
    </source>
</evidence>
<dbReference type="GO" id="GO:0016020">
    <property type="term" value="C:membrane"/>
    <property type="evidence" value="ECO:0007669"/>
    <property type="project" value="UniProtKB-UniRule"/>
</dbReference>
<dbReference type="InterPro" id="IPR017733">
    <property type="entry name" value="OmpA-like_dom_proteobacteria"/>
</dbReference>
<protein>
    <submittedName>
        <fullName evidence="5">Type VI secretion system protein ImpK</fullName>
    </submittedName>
    <submittedName>
        <fullName evidence="6">Type VI secretion system protein TssL</fullName>
    </submittedName>
</protein>
<dbReference type="RefSeq" id="WP_149502800.1">
    <property type="nucleotide sequence ID" value="NZ_CP035708.1"/>
</dbReference>
<evidence type="ECO:0000259" key="4">
    <source>
        <dbReference type="PROSITE" id="PS51123"/>
    </source>
</evidence>
<dbReference type="Proteomes" id="UP000323522">
    <property type="component" value="Chromosome"/>
</dbReference>
<feature type="compositionally biased region" description="Low complexity" evidence="2">
    <location>
        <begin position="32"/>
        <end position="42"/>
    </location>
</feature>
<accession>A0A5C1PWL6</accession>
<dbReference type="CDD" id="cd07185">
    <property type="entry name" value="OmpA_C-like"/>
    <property type="match status" value="1"/>
</dbReference>
<dbReference type="AlphaFoldDB" id="A0A5C1PWL6"/>
<evidence type="ECO:0000313" key="6">
    <source>
        <dbReference type="EMBL" id="QEN00055.1"/>
    </source>
</evidence>
<dbReference type="EMBL" id="CP035708">
    <property type="protein sequence ID" value="QEN00055.1"/>
    <property type="molecule type" value="Genomic_DNA"/>
</dbReference>
<feature type="region of interest" description="Disordered" evidence="2">
    <location>
        <begin position="407"/>
        <end position="428"/>
    </location>
</feature>
<reference evidence="5 8" key="2">
    <citation type="submission" date="2024-06" db="EMBL/GenBank/DDBJ databases">
        <title>Genomic Encyclopedia of Type Strains, Phase IV (KMG-IV): sequencing the most valuable type-strain genomes for metagenomic binning, comparative biology and taxonomic classification.</title>
        <authorList>
            <person name="Goeker M."/>
        </authorList>
    </citation>
    <scope>NUCLEOTIDE SEQUENCE [LARGE SCALE GENOMIC DNA]</scope>
    <source>
        <strain evidence="5 8">D-501</strain>
    </source>
</reference>
<organism evidence="6 7">
    <name type="scientific">Sphaerotilus sulfidivorans</name>
    <dbReference type="NCBI Taxonomy" id="639200"/>
    <lineage>
        <taxon>Bacteria</taxon>
        <taxon>Pseudomonadati</taxon>
        <taxon>Pseudomonadota</taxon>
        <taxon>Betaproteobacteria</taxon>
        <taxon>Burkholderiales</taxon>
        <taxon>Sphaerotilaceae</taxon>
        <taxon>Sphaerotilus</taxon>
    </lineage>
</organism>
<dbReference type="InterPro" id="IPR036737">
    <property type="entry name" value="OmpA-like_sf"/>
</dbReference>
<dbReference type="PANTHER" id="PTHR38033">
    <property type="entry name" value="MEMBRANE PROTEIN-RELATED"/>
    <property type="match status" value="1"/>
</dbReference>
<dbReference type="PROSITE" id="PS51123">
    <property type="entry name" value="OMPA_2"/>
    <property type="match status" value="1"/>
</dbReference>
<dbReference type="NCBIfam" id="NF038228">
    <property type="entry name" value="IcmH_DotU_IVB"/>
    <property type="match status" value="1"/>
</dbReference>
<gene>
    <name evidence="6" type="primary">tssL</name>
    <name evidence="5" type="ORF">ABIC99_001896</name>
    <name evidence="6" type="ORF">EWH46_04180</name>
</gene>
<dbReference type="InterPro" id="IPR017732">
    <property type="entry name" value="T4/T6SS_DotU"/>
</dbReference>
<feature type="compositionally biased region" description="Pro residues" evidence="2">
    <location>
        <begin position="1"/>
        <end position="10"/>
    </location>
</feature>